<accession>A0A518DWM6</accession>
<dbReference type="AlphaFoldDB" id="A0A518DWM6"/>
<dbReference type="Proteomes" id="UP000317648">
    <property type="component" value="Chromosome"/>
</dbReference>
<evidence type="ECO:0008006" key="3">
    <source>
        <dbReference type="Google" id="ProtNLM"/>
    </source>
</evidence>
<evidence type="ECO:0000313" key="2">
    <source>
        <dbReference type="Proteomes" id="UP000317648"/>
    </source>
</evidence>
<reference evidence="1 2" key="1">
    <citation type="submission" date="2019-02" db="EMBL/GenBank/DDBJ databases">
        <title>Deep-cultivation of Planctomycetes and their phenomic and genomic characterization uncovers novel biology.</title>
        <authorList>
            <person name="Wiegand S."/>
            <person name="Jogler M."/>
            <person name="Boedeker C."/>
            <person name="Pinto D."/>
            <person name="Vollmers J."/>
            <person name="Rivas-Marin E."/>
            <person name="Kohn T."/>
            <person name="Peeters S.H."/>
            <person name="Heuer A."/>
            <person name="Rast P."/>
            <person name="Oberbeckmann S."/>
            <person name="Bunk B."/>
            <person name="Jeske O."/>
            <person name="Meyerdierks A."/>
            <person name="Storesund J.E."/>
            <person name="Kallscheuer N."/>
            <person name="Luecker S."/>
            <person name="Lage O.M."/>
            <person name="Pohl T."/>
            <person name="Merkel B.J."/>
            <person name="Hornburger P."/>
            <person name="Mueller R.-W."/>
            <person name="Bruemmer F."/>
            <person name="Labrenz M."/>
            <person name="Spormann A.M."/>
            <person name="Op den Camp H."/>
            <person name="Overmann J."/>
            <person name="Amann R."/>
            <person name="Jetten M.S.M."/>
            <person name="Mascher T."/>
            <person name="Medema M.H."/>
            <person name="Devos D.P."/>
            <person name="Kaster A.-K."/>
            <person name="Ovreas L."/>
            <person name="Rohde M."/>
            <person name="Galperin M.Y."/>
            <person name="Jogler C."/>
        </authorList>
    </citation>
    <scope>NUCLEOTIDE SEQUENCE [LARGE SCALE GENOMIC DNA]</scope>
    <source>
        <strain evidence="1 2">Pla85_3_4</strain>
    </source>
</reference>
<dbReference type="EMBL" id="CP036433">
    <property type="protein sequence ID" value="QDU96246.1"/>
    <property type="molecule type" value="Genomic_DNA"/>
</dbReference>
<proteinExistence type="predicted"/>
<protein>
    <recommendedName>
        <fullName evidence="3">DUF4288 domain-containing protein</fullName>
    </recommendedName>
</protein>
<keyword evidence="2" id="KW-1185">Reference proteome</keyword>
<dbReference type="Pfam" id="PF14119">
    <property type="entry name" value="DUF4288"/>
    <property type="match status" value="1"/>
</dbReference>
<evidence type="ECO:0000313" key="1">
    <source>
        <dbReference type="EMBL" id="QDU96246.1"/>
    </source>
</evidence>
<name>A0A518DWM6_9BACT</name>
<dbReference type="RefSeq" id="WP_145054894.1">
    <property type="nucleotide sequence ID" value="NZ_CP036433.1"/>
</dbReference>
<dbReference type="KEGG" id="lcre:Pla8534_40650"/>
<dbReference type="InterPro" id="IPR025630">
    <property type="entry name" value="DUF4288"/>
</dbReference>
<gene>
    <name evidence="1" type="ORF">Pla8534_40650</name>
</gene>
<organism evidence="1 2">
    <name type="scientific">Lignipirellula cremea</name>
    <dbReference type="NCBI Taxonomy" id="2528010"/>
    <lineage>
        <taxon>Bacteria</taxon>
        <taxon>Pseudomonadati</taxon>
        <taxon>Planctomycetota</taxon>
        <taxon>Planctomycetia</taxon>
        <taxon>Pirellulales</taxon>
        <taxon>Pirellulaceae</taxon>
        <taxon>Lignipirellula</taxon>
    </lineage>
</organism>
<sequence>MGFIPKDSRWYLADVVLEHRIDGDLQNVVHVNTHLVEAGSPDEAYSKALALGHSGENEYENTDGQHVRTLFRGLRELSVIHEPLGDGAELMYTEQVGIPEERLRSWGRPRESLAVFAPITDKRDAPNYLPHMFKTLVDGESASSEQAEPGAAPDGPI</sequence>
<dbReference type="OrthoDB" id="160046at2"/>